<evidence type="ECO:0000256" key="2">
    <source>
        <dbReference type="ARBA" id="ARBA00003921"/>
    </source>
</evidence>
<dbReference type="GO" id="GO:0071555">
    <property type="term" value="P:cell wall organization"/>
    <property type="evidence" value="ECO:0007669"/>
    <property type="project" value="UniProtKB-KW"/>
</dbReference>
<feature type="active site" evidence="20">
    <location>
        <position position="170"/>
    </location>
</feature>
<protein>
    <recommendedName>
        <fullName evidence="7 20">UDP-N-acetylenolpyruvoylglucosamine reductase</fullName>
        <ecNumber evidence="6 20">1.3.1.98</ecNumber>
    </recommendedName>
    <alternativeName>
        <fullName evidence="18 20">UDP-N-acetylmuramate dehydrogenase</fullName>
    </alternativeName>
</protein>
<dbReference type="InterPro" id="IPR016167">
    <property type="entry name" value="FAD-bd_PCMH_sub1"/>
</dbReference>
<evidence type="ECO:0000256" key="18">
    <source>
        <dbReference type="ARBA" id="ARBA00031026"/>
    </source>
</evidence>
<dbReference type="SUPFAM" id="SSF56176">
    <property type="entry name" value="FAD-binding/transporter-associated domain-like"/>
    <property type="match status" value="1"/>
</dbReference>
<evidence type="ECO:0000256" key="13">
    <source>
        <dbReference type="ARBA" id="ARBA00022960"/>
    </source>
</evidence>
<dbReference type="InterPro" id="IPR036635">
    <property type="entry name" value="MurB_C_sf"/>
</dbReference>
<organism evidence="22 23">
    <name type="scientific">Marinomonas fungiae</name>
    <dbReference type="NCBI Taxonomy" id="1137284"/>
    <lineage>
        <taxon>Bacteria</taxon>
        <taxon>Pseudomonadati</taxon>
        <taxon>Pseudomonadota</taxon>
        <taxon>Gammaproteobacteria</taxon>
        <taxon>Oceanospirillales</taxon>
        <taxon>Oceanospirillaceae</taxon>
        <taxon>Marinomonas</taxon>
    </lineage>
</organism>
<accession>A0A0K6ILE5</accession>
<dbReference type="GO" id="GO:0005829">
    <property type="term" value="C:cytosol"/>
    <property type="evidence" value="ECO:0007669"/>
    <property type="project" value="TreeGrafter"/>
</dbReference>
<dbReference type="Proteomes" id="UP000182769">
    <property type="component" value="Unassembled WGS sequence"/>
</dbReference>
<evidence type="ECO:0000256" key="16">
    <source>
        <dbReference type="ARBA" id="ARBA00023306"/>
    </source>
</evidence>
<evidence type="ECO:0000256" key="7">
    <source>
        <dbReference type="ARBA" id="ARBA00015188"/>
    </source>
</evidence>
<feature type="active site" description="Proton donor" evidence="20">
    <location>
        <position position="240"/>
    </location>
</feature>
<dbReference type="EMBL" id="CYHG01000005">
    <property type="protein sequence ID" value="CUB03935.1"/>
    <property type="molecule type" value="Genomic_DNA"/>
</dbReference>
<dbReference type="PANTHER" id="PTHR21071">
    <property type="entry name" value="UDP-N-ACETYLENOLPYRUVOYLGLUCOSAMINE REDUCTASE"/>
    <property type="match status" value="1"/>
</dbReference>
<keyword evidence="15 20" id="KW-0560">Oxidoreductase</keyword>
<keyword evidence="11 20" id="KW-0274">FAD</keyword>
<keyword evidence="16 20" id="KW-0131">Cell cycle</keyword>
<evidence type="ECO:0000256" key="12">
    <source>
        <dbReference type="ARBA" id="ARBA00022857"/>
    </source>
</evidence>
<keyword evidence="13 20" id="KW-0133">Cell shape</keyword>
<dbReference type="UniPathway" id="UPA00219"/>
<dbReference type="GO" id="GO:0008360">
    <property type="term" value="P:regulation of cell shape"/>
    <property type="evidence" value="ECO:0007669"/>
    <property type="project" value="UniProtKB-KW"/>
</dbReference>
<evidence type="ECO:0000256" key="6">
    <source>
        <dbReference type="ARBA" id="ARBA00012518"/>
    </source>
</evidence>
<dbReference type="InterPro" id="IPR011601">
    <property type="entry name" value="MurB_C"/>
</dbReference>
<dbReference type="GO" id="GO:0009252">
    <property type="term" value="P:peptidoglycan biosynthetic process"/>
    <property type="evidence" value="ECO:0007669"/>
    <property type="project" value="UniProtKB-UniRule"/>
</dbReference>
<dbReference type="Gene3D" id="3.30.465.10">
    <property type="match status" value="1"/>
</dbReference>
<dbReference type="PANTHER" id="PTHR21071:SF4">
    <property type="entry name" value="UDP-N-ACETYLENOLPYRUVOYLGLUCOSAMINE REDUCTASE"/>
    <property type="match status" value="1"/>
</dbReference>
<gene>
    <name evidence="20" type="primary">murB</name>
    <name evidence="22" type="ORF">Ga0061065_10525</name>
</gene>
<comment type="subcellular location">
    <subcellularLocation>
        <location evidence="3 20">Cytoplasm</location>
    </subcellularLocation>
</comment>
<dbReference type="Gene3D" id="3.90.78.10">
    <property type="entry name" value="UDP-N-acetylenolpyruvoylglucosamine reductase, C-terminal domain"/>
    <property type="match status" value="1"/>
</dbReference>
<dbReference type="RefSeq" id="WP_055462895.1">
    <property type="nucleotide sequence ID" value="NZ_CYHG01000005.1"/>
</dbReference>
<dbReference type="EC" id="1.3.1.98" evidence="6 20"/>
<dbReference type="AlphaFoldDB" id="A0A0K6ILE5"/>
<sequence length="345" mass="38122">MIDDRPEFIQQHISLQPYNTFRFDYQAEYFALIESVEQLVDAVAWARYKALSITTLGGGSNLLLQGDVSGLVLINRMKGISRLAESASHVEVEFGAGEVWHESVVWAVEQGLGGIENLALIPGTVGAAPVQNIGAYGVEVKDAISSIKVFDLSDLTEQILSPGECAFGYRESRFKQEWRDRYIITSVTLHLQKQPSLMLEYGGLKNVVPDGAGIREVFEAVCEVRRSKLPDPLEIANSGSFFKNPVVDADTYHAIKAQFPNLVAFEQDGGWKLAAGWLNDQAGWKGYRDHGVGVYEKQALVLVNYDCDKANALLDLERRIKGSVLEIFGVELEREPVLLGAAQCQ</sequence>
<evidence type="ECO:0000256" key="8">
    <source>
        <dbReference type="ARBA" id="ARBA00022490"/>
    </source>
</evidence>
<dbReference type="PROSITE" id="PS51387">
    <property type="entry name" value="FAD_PCMH"/>
    <property type="match status" value="1"/>
</dbReference>
<comment type="function">
    <text evidence="2 20">Cell wall formation.</text>
</comment>
<dbReference type="GO" id="GO:0008762">
    <property type="term" value="F:UDP-N-acetylmuramate dehydrogenase activity"/>
    <property type="evidence" value="ECO:0007669"/>
    <property type="project" value="UniProtKB-UniRule"/>
</dbReference>
<evidence type="ECO:0000256" key="4">
    <source>
        <dbReference type="ARBA" id="ARBA00004752"/>
    </source>
</evidence>
<dbReference type="HAMAP" id="MF_00037">
    <property type="entry name" value="MurB"/>
    <property type="match status" value="1"/>
</dbReference>
<evidence type="ECO:0000256" key="19">
    <source>
        <dbReference type="ARBA" id="ARBA00048914"/>
    </source>
</evidence>
<dbReference type="NCBIfam" id="TIGR00179">
    <property type="entry name" value="murB"/>
    <property type="match status" value="1"/>
</dbReference>
<proteinExistence type="inferred from homology"/>
<dbReference type="Pfam" id="PF01565">
    <property type="entry name" value="FAD_binding_4"/>
    <property type="match status" value="1"/>
</dbReference>
<evidence type="ECO:0000313" key="22">
    <source>
        <dbReference type="EMBL" id="CUB03935.1"/>
    </source>
</evidence>
<dbReference type="InterPro" id="IPR016166">
    <property type="entry name" value="FAD-bd_PCMH"/>
</dbReference>
<evidence type="ECO:0000256" key="11">
    <source>
        <dbReference type="ARBA" id="ARBA00022827"/>
    </source>
</evidence>
<evidence type="ECO:0000256" key="17">
    <source>
        <dbReference type="ARBA" id="ARBA00023316"/>
    </source>
</evidence>
<dbReference type="InterPro" id="IPR003170">
    <property type="entry name" value="MurB"/>
</dbReference>
<name>A0A0K6ILE5_9GAMM</name>
<dbReference type="SUPFAM" id="SSF56194">
    <property type="entry name" value="Uridine diphospho-N-Acetylenolpyruvylglucosamine reductase, MurB, C-terminal domain"/>
    <property type="match status" value="1"/>
</dbReference>
<dbReference type="OrthoDB" id="9804753at2"/>
<evidence type="ECO:0000256" key="20">
    <source>
        <dbReference type="HAMAP-Rule" id="MF_00037"/>
    </source>
</evidence>
<comment type="cofactor">
    <cofactor evidence="1 20">
        <name>FAD</name>
        <dbReference type="ChEBI" id="CHEBI:57692"/>
    </cofactor>
</comment>
<dbReference type="STRING" id="1137284.GCA_001418205_01792"/>
<keyword evidence="23" id="KW-1185">Reference proteome</keyword>
<comment type="pathway">
    <text evidence="4 20">Cell wall biogenesis; peptidoglycan biosynthesis.</text>
</comment>
<evidence type="ECO:0000256" key="14">
    <source>
        <dbReference type="ARBA" id="ARBA00022984"/>
    </source>
</evidence>
<dbReference type="GO" id="GO:0071949">
    <property type="term" value="F:FAD binding"/>
    <property type="evidence" value="ECO:0007669"/>
    <property type="project" value="InterPro"/>
</dbReference>
<keyword evidence="17 20" id="KW-0961">Cell wall biogenesis/degradation</keyword>
<evidence type="ECO:0000256" key="10">
    <source>
        <dbReference type="ARBA" id="ARBA00022630"/>
    </source>
</evidence>
<evidence type="ECO:0000256" key="3">
    <source>
        <dbReference type="ARBA" id="ARBA00004496"/>
    </source>
</evidence>
<dbReference type="Pfam" id="PF02873">
    <property type="entry name" value="MurB_C"/>
    <property type="match status" value="1"/>
</dbReference>
<evidence type="ECO:0000256" key="9">
    <source>
        <dbReference type="ARBA" id="ARBA00022618"/>
    </source>
</evidence>
<dbReference type="InterPro" id="IPR016169">
    <property type="entry name" value="FAD-bd_PCMH_sub2"/>
</dbReference>
<evidence type="ECO:0000256" key="5">
    <source>
        <dbReference type="ARBA" id="ARBA00010485"/>
    </source>
</evidence>
<keyword evidence="14 20" id="KW-0573">Peptidoglycan synthesis</keyword>
<comment type="similarity">
    <text evidence="5 20">Belongs to the MurB family.</text>
</comment>
<feature type="domain" description="FAD-binding PCMH-type" evidence="21">
    <location>
        <begin position="22"/>
        <end position="194"/>
    </location>
</feature>
<keyword evidence="10 20" id="KW-0285">Flavoprotein</keyword>
<dbReference type="InterPro" id="IPR036318">
    <property type="entry name" value="FAD-bd_PCMH-like_sf"/>
</dbReference>
<dbReference type="GO" id="GO:0051301">
    <property type="term" value="P:cell division"/>
    <property type="evidence" value="ECO:0007669"/>
    <property type="project" value="UniProtKB-KW"/>
</dbReference>
<feature type="active site" evidence="20">
    <location>
        <position position="335"/>
    </location>
</feature>
<keyword evidence="12 20" id="KW-0521">NADP</keyword>
<dbReference type="Gene3D" id="3.30.43.10">
    <property type="entry name" value="Uridine Diphospho-n-acetylenolpyruvylglucosamine Reductase, domain 2"/>
    <property type="match status" value="1"/>
</dbReference>
<keyword evidence="8 20" id="KW-0963">Cytoplasm</keyword>
<comment type="catalytic activity">
    <reaction evidence="19 20">
        <text>UDP-N-acetyl-alpha-D-muramate + NADP(+) = UDP-N-acetyl-3-O-(1-carboxyvinyl)-alpha-D-glucosamine + NADPH + H(+)</text>
        <dbReference type="Rhea" id="RHEA:12248"/>
        <dbReference type="ChEBI" id="CHEBI:15378"/>
        <dbReference type="ChEBI" id="CHEBI:57783"/>
        <dbReference type="ChEBI" id="CHEBI:58349"/>
        <dbReference type="ChEBI" id="CHEBI:68483"/>
        <dbReference type="ChEBI" id="CHEBI:70757"/>
        <dbReference type="EC" id="1.3.1.98"/>
    </reaction>
</comment>
<evidence type="ECO:0000256" key="1">
    <source>
        <dbReference type="ARBA" id="ARBA00001974"/>
    </source>
</evidence>
<evidence type="ECO:0000259" key="21">
    <source>
        <dbReference type="PROSITE" id="PS51387"/>
    </source>
</evidence>
<dbReference type="InterPro" id="IPR006094">
    <property type="entry name" value="Oxid_FAD_bind_N"/>
</dbReference>
<reference evidence="23" key="1">
    <citation type="submission" date="2015-08" db="EMBL/GenBank/DDBJ databases">
        <authorList>
            <person name="Varghese N."/>
        </authorList>
    </citation>
    <scope>NUCLEOTIDE SEQUENCE [LARGE SCALE GENOMIC DNA]</scope>
    <source>
        <strain evidence="23">JCM 18476</strain>
    </source>
</reference>
<evidence type="ECO:0000256" key="15">
    <source>
        <dbReference type="ARBA" id="ARBA00023002"/>
    </source>
</evidence>
<evidence type="ECO:0000313" key="23">
    <source>
        <dbReference type="Proteomes" id="UP000182769"/>
    </source>
</evidence>
<dbReference type="NCBIfam" id="NF000755">
    <property type="entry name" value="PRK00046.1"/>
    <property type="match status" value="1"/>
</dbReference>
<keyword evidence="9 20" id="KW-0132">Cell division</keyword>